<feature type="transmembrane region" description="Helical" evidence="1">
    <location>
        <begin position="170"/>
        <end position="192"/>
    </location>
</feature>
<feature type="transmembrane region" description="Helical" evidence="1">
    <location>
        <begin position="72"/>
        <end position="95"/>
    </location>
</feature>
<keyword evidence="1" id="KW-0812">Transmembrane</keyword>
<accession>A0ABX0C236</accession>
<feature type="transmembrane region" description="Helical" evidence="1">
    <location>
        <begin position="204"/>
        <end position="228"/>
    </location>
</feature>
<protein>
    <submittedName>
        <fullName evidence="2">Uncharacterized protein</fullName>
    </submittedName>
</protein>
<gene>
    <name evidence="2" type="ORF">G3I59_37895</name>
</gene>
<evidence type="ECO:0000313" key="2">
    <source>
        <dbReference type="EMBL" id="NEC61223.1"/>
    </source>
</evidence>
<proteinExistence type="predicted"/>
<reference evidence="2 3" key="1">
    <citation type="submission" date="2020-01" db="EMBL/GenBank/DDBJ databases">
        <title>Insect and environment-associated Actinomycetes.</title>
        <authorList>
            <person name="Currrie C."/>
            <person name="Chevrette M."/>
            <person name="Carlson C."/>
            <person name="Stubbendieck R."/>
            <person name="Wendt-Pienkowski E."/>
        </authorList>
    </citation>
    <scope>NUCLEOTIDE SEQUENCE [LARGE SCALE GENOMIC DNA]</scope>
    <source>
        <strain evidence="2 3">SID8386</strain>
    </source>
</reference>
<feature type="transmembrane region" description="Helical" evidence="1">
    <location>
        <begin position="133"/>
        <end position="149"/>
    </location>
</feature>
<evidence type="ECO:0000313" key="3">
    <source>
        <dbReference type="Proteomes" id="UP000470404"/>
    </source>
</evidence>
<feature type="transmembrane region" description="Helical" evidence="1">
    <location>
        <begin position="35"/>
        <end position="52"/>
    </location>
</feature>
<dbReference type="RefSeq" id="WP_067584952.1">
    <property type="nucleotide sequence ID" value="NZ_JAAGNC010000189.1"/>
</dbReference>
<name>A0ABX0C236_9PSEU</name>
<dbReference type="Proteomes" id="UP000470404">
    <property type="component" value="Unassembled WGS sequence"/>
</dbReference>
<comment type="caution">
    <text evidence="2">The sequence shown here is derived from an EMBL/GenBank/DDBJ whole genome shotgun (WGS) entry which is preliminary data.</text>
</comment>
<keyword evidence="3" id="KW-1185">Reference proteome</keyword>
<organism evidence="2 3">
    <name type="scientific">Amycolatopsis rubida</name>
    <dbReference type="NCBI Taxonomy" id="112413"/>
    <lineage>
        <taxon>Bacteria</taxon>
        <taxon>Bacillati</taxon>
        <taxon>Actinomycetota</taxon>
        <taxon>Actinomycetes</taxon>
        <taxon>Pseudonocardiales</taxon>
        <taxon>Pseudonocardiaceae</taxon>
        <taxon>Amycolatopsis</taxon>
    </lineage>
</organism>
<dbReference type="EMBL" id="JAAGNC010000189">
    <property type="protein sequence ID" value="NEC61223.1"/>
    <property type="molecule type" value="Genomic_DNA"/>
</dbReference>
<feature type="transmembrane region" description="Helical" evidence="1">
    <location>
        <begin position="6"/>
        <end position="28"/>
    </location>
</feature>
<evidence type="ECO:0000256" key="1">
    <source>
        <dbReference type="SAM" id="Phobius"/>
    </source>
</evidence>
<feature type="transmembrane region" description="Helical" evidence="1">
    <location>
        <begin position="102"/>
        <end position="121"/>
    </location>
</feature>
<sequence>MRDPLGLVALATGVLVAAEGVRTMIVFARHRDARGKAYLGTMLTLFGVSLALRAPEATAIAGDVTGVPNLTIFVRGACSLGTVIGPVGLLGLSGWAWLRLRYVLTAVAAGTGVLAWTVFGWPRMSEGAELPGAVVWVSGVVPGLAFAVLTMRIRKVVRQASWRLRVAGDLTIVGCLVCSAGVIASLITVVGGPDLAGGSPWRGLVVQSLGGLLIAAGSCFGEAAGLVADVRRRLQNASVRRLWRYVAPIRRTMPDRLQTGGVPDREIIDIYDSLLIARQQNCKRVRERASLVADAAGLLRRDRDEFLDAVELRAAVSGSSRLRRAAARTPQGKLDIDLETDSLDVDVAAQRAQVVRLARLVQRDGMVRRTA</sequence>
<keyword evidence="1" id="KW-1133">Transmembrane helix</keyword>
<keyword evidence="1" id="KW-0472">Membrane</keyword>